<evidence type="ECO:0000313" key="6">
    <source>
        <dbReference type="EMBL" id="GLP96637.1"/>
    </source>
</evidence>
<dbReference type="PROSITE" id="PS50977">
    <property type="entry name" value="HTH_TETR_2"/>
    <property type="match status" value="1"/>
</dbReference>
<keyword evidence="2 4" id="KW-0238">DNA-binding</keyword>
<keyword evidence="1" id="KW-0805">Transcription regulation</keyword>
<dbReference type="Pfam" id="PF00440">
    <property type="entry name" value="TetR_N"/>
    <property type="match status" value="1"/>
</dbReference>
<evidence type="ECO:0000256" key="1">
    <source>
        <dbReference type="ARBA" id="ARBA00023015"/>
    </source>
</evidence>
<dbReference type="EMBL" id="BSNC01000005">
    <property type="protein sequence ID" value="GLP96637.1"/>
    <property type="molecule type" value="Genomic_DNA"/>
</dbReference>
<dbReference type="GO" id="GO:0000976">
    <property type="term" value="F:transcription cis-regulatory region binding"/>
    <property type="evidence" value="ECO:0007669"/>
    <property type="project" value="TreeGrafter"/>
</dbReference>
<dbReference type="SUPFAM" id="SSF46689">
    <property type="entry name" value="Homeodomain-like"/>
    <property type="match status" value="1"/>
</dbReference>
<dbReference type="GO" id="GO:0003700">
    <property type="term" value="F:DNA-binding transcription factor activity"/>
    <property type="evidence" value="ECO:0007669"/>
    <property type="project" value="TreeGrafter"/>
</dbReference>
<dbReference type="PANTHER" id="PTHR30055">
    <property type="entry name" value="HTH-TYPE TRANSCRIPTIONAL REGULATOR RUTR"/>
    <property type="match status" value="1"/>
</dbReference>
<dbReference type="PANTHER" id="PTHR30055:SF234">
    <property type="entry name" value="HTH-TYPE TRANSCRIPTIONAL REGULATOR BETI"/>
    <property type="match status" value="1"/>
</dbReference>
<dbReference type="Proteomes" id="UP001161422">
    <property type="component" value="Unassembled WGS sequence"/>
</dbReference>
<proteinExistence type="predicted"/>
<reference evidence="6" key="1">
    <citation type="journal article" date="2014" name="Int. J. Syst. Evol. Microbiol.">
        <title>Complete genome sequence of Corynebacterium casei LMG S-19264T (=DSM 44701T), isolated from a smear-ripened cheese.</title>
        <authorList>
            <consortium name="US DOE Joint Genome Institute (JGI-PGF)"/>
            <person name="Walter F."/>
            <person name="Albersmeier A."/>
            <person name="Kalinowski J."/>
            <person name="Ruckert C."/>
        </authorList>
    </citation>
    <scope>NUCLEOTIDE SEQUENCE</scope>
    <source>
        <strain evidence="6">NBRC 101628</strain>
    </source>
</reference>
<reference evidence="6" key="2">
    <citation type="submission" date="2023-01" db="EMBL/GenBank/DDBJ databases">
        <title>Draft genome sequence of Paraferrimonas sedimenticola strain NBRC 101628.</title>
        <authorList>
            <person name="Sun Q."/>
            <person name="Mori K."/>
        </authorList>
    </citation>
    <scope>NUCLEOTIDE SEQUENCE</scope>
    <source>
        <strain evidence="6">NBRC 101628</strain>
    </source>
</reference>
<dbReference type="InterPro" id="IPR001647">
    <property type="entry name" value="HTH_TetR"/>
</dbReference>
<keyword evidence="3" id="KW-0804">Transcription</keyword>
<dbReference type="InterPro" id="IPR050109">
    <property type="entry name" value="HTH-type_TetR-like_transc_reg"/>
</dbReference>
<dbReference type="PRINTS" id="PR00455">
    <property type="entry name" value="HTHTETR"/>
</dbReference>
<name>A0AA37RXX5_9GAMM</name>
<evidence type="ECO:0000259" key="5">
    <source>
        <dbReference type="PROSITE" id="PS50977"/>
    </source>
</evidence>
<dbReference type="Gene3D" id="1.10.357.10">
    <property type="entry name" value="Tetracycline Repressor, domain 2"/>
    <property type="match status" value="1"/>
</dbReference>
<organism evidence="6 7">
    <name type="scientific">Paraferrimonas sedimenticola</name>
    <dbReference type="NCBI Taxonomy" id="375674"/>
    <lineage>
        <taxon>Bacteria</taxon>
        <taxon>Pseudomonadati</taxon>
        <taxon>Pseudomonadota</taxon>
        <taxon>Gammaproteobacteria</taxon>
        <taxon>Alteromonadales</taxon>
        <taxon>Ferrimonadaceae</taxon>
        <taxon>Paraferrimonas</taxon>
    </lineage>
</organism>
<gene>
    <name evidence="6" type="ORF">GCM10007895_19430</name>
</gene>
<feature type="DNA-binding region" description="H-T-H motif" evidence="4">
    <location>
        <begin position="39"/>
        <end position="58"/>
    </location>
</feature>
<protein>
    <recommendedName>
        <fullName evidence="5">HTH tetR-type domain-containing protein</fullName>
    </recommendedName>
</protein>
<evidence type="ECO:0000256" key="3">
    <source>
        <dbReference type="ARBA" id="ARBA00023163"/>
    </source>
</evidence>
<dbReference type="InterPro" id="IPR009057">
    <property type="entry name" value="Homeodomain-like_sf"/>
</dbReference>
<comment type="caution">
    <text evidence="6">The sequence shown here is derived from an EMBL/GenBank/DDBJ whole genome shotgun (WGS) entry which is preliminary data.</text>
</comment>
<evidence type="ECO:0000313" key="7">
    <source>
        <dbReference type="Proteomes" id="UP001161422"/>
    </source>
</evidence>
<dbReference type="RefSeq" id="WP_095503965.1">
    <property type="nucleotide sequence ID" value="NZ_BSNC01000005.1"/>
</dbReference>
<evidence type="ECO:0000256" key="4">
    <source>
        <dbReference type="PROSITE-ProRule" id="PRU00335"/>
    </source>
</evidence>
<accession>A0AA37RXX5</accession>
<feature type="domain" description="HTH tetR-type" evidence="5">
    <location>
        <begin position="16"/>
        <end position="76"/>
    </location>
</feature>
<dbReference type="AlphaFoldDB" id="A0AA37RXX5"/>
<sequence length="214" mass="25147">MSTLKNTMSLREQKKRQTRLRILKVAESMFAEKGFDQVMVNELAERAEVSQKTFFNYFPSKAATLKALLIDYLEESNLWAHTTELEASVESAIVPPNVEEIQDWVVQRRQLLQLIFRHTDLFNSIYLMEGDGEEGERLFPAKYKQPRVERIRKAQQMKVVRDDISAEMIADMYDYVRIDMVRRWLCLSDDIATPERYKREYQQGIDILLKGLSA</sequence>
<evidence type="ECO:0000256" key="2">
    <source>
        <dbReference type="ARBA" id="ARBA00023125"/>
    </source>
</evidence>
<keyword evidence="7" id="KW-1185">Reference proteome</keyword>